<dbReference type="EMBL" id="JAWDGP010006085">
    <property type="protein sequence ID" value="KAK3747459.1"/>
    <property type="molecule type" value="Genomic_DNA"/>
</dbReference>
<protein>
    <submittedName>
        <fullName evidence="1">Uncharacterized protein</fullName>
    </submittedName>
</protein>
<comment type="caution">
    <text evidence="1">The sequence shown here is derived from an EMBL/GenBank/DDBJ whole genome shotgun (WGS) entry which is preliminary data.</text>
</comment>
<dbReference type="AlphaFoldDB" id="A0AAE1D094"/>
<dbReference type="Proteomes" id="UP001283361">
    <property type="component" value="Unassembled WGS sequence"/>
</dbReference>
<gene>
    <name evidence="1" type="ORF">RRG08_015571</name>
</gene>
<accession>A0AAE1D094</accession>
<name>A0AAE1D094_9GAST</name>
<evidence type="ECO:0000313" key="2">
    <source>
        <dbReference type="Proteomes" id="UP001283361"/>
    </source>
</evidence>
<keyword evidence="2" id="KW-1185">Reference proteome</keyword>
<organism evidence="1 2">
    <name type="scientific">Elysia crispata</name>
    <name type="common">lettuce slug</name>
    <dbReference type="NCBI Taxonomy" id="231223"/>
    <lineage>
        <taxon>Eukaryota</taxon>
        <taxon>Metazoa</taxon>
        <taxon>Spiralia</taxon>
        <taxon>Lophotrochozoa</taxon>
        <taxon>Mollusca</taxon>
        <taxon>Gastropoda</taxon>
        <taxon>Heterobranchia</taxon>
        <taxon>Euthyneura</taxon>
        <taxon>Panpulmonata</taxon>
        <taxon>Sacoglossa</taxon>
        <taxon>Placobranchoidea</taxon>
        <taxon>Plakobranchidae</taxon>
        <taxon>Elysia</taxon>
    </lineage>
</organism>
<proteinExistence type="predicted"/>
<sequence>MLDKTDTAEQSDFIANHLSTELMAHEQRWLHKRMTQPWTWRTSDDASNLRRCRVTEAVPGQLANDLMTRRPTLTTQASTPLFDSLQKYPITTGESQPNYKFCNWTGSLTCMGGALY</sequence>
<evidence type="ECO:0000313" key="1">
    <source>
        <dbReference type="EMBL" id="KAK3747459.1"/>
    </source>
</evidence>
<reference evidence="1" key="1">
    <citation type="journal article" date="2023" name="G3 (Bethesda)">
        <title>A reference genome for the long-term kleptoplast-retaining sea slug Elysia crispata morphotype clarki.</title>
        <authorList>
            <person name="Eastman K.E."/>
            <person name="Pendleton A.L."/>
            <person name="Shaikh M.A."/>
            <person name="Suttiyut T."/>
            <person name="Ogas R."/>
            <person name="Tomko P."/>
            <person name="Gavelis G."/>
            <person name="Widhalm J.R."/>
            <person name="Wisecaver J.H."/>
        </authorList>
    </citation>
    <scope>NUCLEOTIDE SEQUENCE</scope>
    <source>
        <strain evidence="1">ECLA1</strain>
    </source>
</reference>